<proteinExistence type="predicted"/>
<organism evidence="1 2">
    <name type="scientific">Vibrio rotiferianus</name>
    <dbReference type="NCBI Taxonomy" id="190895"/>
    <lineage>
        <taxon>Bacteria</taxon>
        <taxon>Pseudomonadati</taxon>
        <taxon>Pseudomonadota</taxon>
        <taxon>Gammaproteobacteria</taxon>
        <taxon>Vibrionales</taxon>
        <taxon>Vibrionaceae</taxon>
        <taxon>Vibrio</taxon>
    </lineage>
</organism>
<gene>
    <name evidence="1" type="ORF">VroAM7_33000</name>
</gene>
<name>A0A510IAR2_9VIBR</name>
<protein>
    <submittedName>
        <fullName evidence="1">Uncharacterized protein</fullName>
    </submittedName>
</protein>
<dbReference type="Proteomes" id="UP000315115">
    <property type="component" value="Chromosome 2"/>
</dbReference>
<dbReference type="EMBL" id="AP019799">
    <property type="protein sequence ID" value="BBL90647.1"/>
    <property type="molecule type" value="Genomic_DNA"/>
</dbReference>
<evidence type="ECO:0000313" key="1">
    <source>
        <dbReference type="EMBL" id="BBL90647.1"/>
    </source>
</evidence>
<reference evidence="2" key="1">
    <citation type="submission" date="2019-07" db="EMBL/GenBank/DDBJ databases">
        <title>Complete Genome Sequences of Vibrion rotiferianus strain AM7.</title>
        <authorList>
            <person name="Miyazaki K."/>
            <person name="Wiseschart A."/>
            <person name="Pootanakit K."/>
            <person name="Ishimori K."/>
            <person name="Kitahara K."/>
        </authorList>
    </citation>
    <scope>NUCLEOTIDE SEQUENCE [LARGE SCALE GENOMIC DNA]</scope>
    <source>
        <strain evidence="2">AM7</strain>
    </source>
</reference>
<sequence>MLSVIEANKIISDMNKKKINSENIKVWYQLRLPKNNGKSISVRGTVIDNDSVVSSEVIFQIPLDAVTTIPRSKYDIEHRYATEYFQPDIMSLKDSYFDKIQVYCRLAVKENLERVANKERGTVTLEIGDTVHQFAAPIHHLCETIGQIERADGSRTTDSRGLELKADEAEDIQQALARLESILSNMGYGCKSFNVKKYQNDEIAKFMDNKYDMGRTIGGLDKLEKQSKFEQDCLARFTNCDESLLTPLPENATTNTISRARTTFEALRGRAVKVGKKSKP</sequence>
<accession>A0A510IAR2</accession>
<dbReference type="AlphaFoldDB" id="A0A510IAR2"/>
<evidence type="ECO:0000313" key="2">
    <source>
        <dbReference type="Proteomes" id="UP000315115"/>
    </source>
</evidence>
<dbReference type="RefSeq" id="WP_138954282.1">
    <property type="nucleotide sequence ID" value="NZ_AP019799.1"/>
</dbReference>